<evidence type="ECO:0000313" key="2">
    <source>
        <dbReference type="Proteomes" id="UP000191691"/>
    </source>
</evidence>
<reference evidence="2" key="1">
    <citation type="journal article" date="2017" name="Nat. Microbiol.">
        <title>Global analysis of biosynthetic gene clusters reveals vast potential of secondary metabolite production in Penicillium species.</title>
        <authorList>
            <person name="Nielsen J.C."/>
            <person name="Grijseels S."/>
            <person name="Prigent S."/>
            <person name="Ji B."/>
            <person name="Dainat J."/>
            <person name="Nielsen K.F."/>
            <person name="Frisvad J.C."/>
            <person name="Workman M."/>
            <person name="Nielsen J."/>
        </authorList>
    </citation>
    <scope>NUCLEOTIDE SEQUENCE [LARGE SCALE GENOMIC DNA]</scope>
    <source>
        <strain evidence="2">IBT 13039</strain>
    </source>
</reference>
<dbReference type="Proteomes" id="UP000191691">
    <property type="component" value="Unassembled WGS sequence"/>
</dbReference>
<comment type="caution">
    <text evidence="1">The sequence shown here is derived from an EMBL/GenBank/DDBJ whole genome shotgun (WGS) entry which is preliminary data.</text>
</comment>
<dbReference type="EMBL" id="MOOB01000011">
    <property type="protein sequence ID" value="OQE90817.1"/>
    <property type="molecule type" value="Genomic_DNA"/>
</dbReference>
<dbReference type="AlphaFoldDB" id="A0A1V6YU27"/>
<protein>
    <submittedName>
        <fullName evidence="1">Uncharacterized protein</fullName>
    </submittedName>
</protein>
<evidence type="ECO:0000313" key="1">
    <source>
        <dbReference type="EMBL" id="OQE90817.1"/>
    </source>
</evidence>
<gene>
    <name evidence="1" type="ORF">PENNAL_c0011G09244</name>
</gene>
<organism evidence="1 2">
    <name type="scientific">Penicillium nalgiovense</name>
    <dbReference type="NCBI Taxonomy" id="60175"/>
    <lineage>
        <taxon>Eukaryota</taxon>
        <taxon>Fungi</taxon>
        <taxon>Dikarya</taxon>
        <taxon>Ascomycota</taxon>
        <taxon>Pezizomycotina</taxon>
        <taxon>Eurotiomycetes</taxon>
        <taxon>Eurotiomycetidae</taxon>
        <taxon>Eurotiales</taxon>
        <taxon>Aspergillaceae</taxon>
        <taxon>Penicillium</taxon>
    </lineage>
</organism>
<accession>A0A1V6YU27</accession>
<sequence>MTRAKKPAFLPLYRQIPTVGTEYSSAQVRASQAAPTPSRLPELTAFKKLKVNGCDVVPDLLGYNEGQQGPNDINPGGYDTTIVWDKVPGDPLLEQYLWNLTLEGRA</sequence>
<keyword evidence="2" id="KW-1185">Reference proteome</keyword>
<name>A0A1V6YU27_PENNA</name>
<proteinExistence type="predicted"/>